<feature type="compositionally biased region" description="Low complexity" evidence="2">
    <location>
        <begin position="148"/>
        <end position="165"/>
    </location>
</feature>
<reference evidence="5" key="1">
    <citation type="submission" date="2020-01" db="EMBL/GenBank/DDBJ databases">
        <title>'Steroidobacter agaridevorans' sp. nov., agar-degrading bacteria isolated from rhizosphere soils.</title>
        <authorList>
            <person name="Ikenaga M."/>
            <person name="Kataoka M."/>
            <person name="Murouchi A."/>
            <person name="Katsuragi S."/>
            <person name="Sakai M."/>
        </authorList>
    </citation>
    <scope>NUCLEOTIDE SEQUENCE [LARGE SCALE GENOMIC DNA]</scope>
    <source>
        <strain evidence="5">YU21-B</strain>
    </source>
</reference>
<feature type="domain" description="Response regulatory" evidence="3">
    <location>
        <begin position="6"/>
        <end position="133"/>
    </location>
</feature>
<evidence type="ECO:0000313" key="4">
    <source>
        <dbReference type="EMBL" id="GFE78598.1"/>
    </source>
</evidence>
<dbReference type="Proteomes" id="UP000445000">
    <property type="component" value="Unassembled WGS sequence"/>
</dbReference>
<accession>A0A829Y6Q2</accession>
<keyword evidence="5" id="KW-1185">Reference proteome</keyword>
<protein>
    <recommendedName>
        <fullName evidence="3">Response regulatory domain-containing protein</fullName>
    </recommendedName>
</protein>
<dbReference type="PANTHER" id="PTHR44520:SF1">
    <property type="entry name" value="TWO-COMPONENT SYSTEM REGULATORY PROTEIN"/>
    <property type="match status" value="1"/>
</dbReference>
<dbReference type="InterPro" id="IPR001789">
    <property type="entry name" value="Sig_transdc_resp-reg_receiver"/>
</dbReference>
<evidence type="ECO:0000313" key="5">
    <source>
        <dbReference type="Proteomes" id="UP000445000"/>
    </source>
</evidence>
<evidence type="ECO:0000256" key="2">
    <source>
        <dbReference type="SAM" id="MobiDB-lite"/>
    </source>
</evidence>
<gene>
    <name evidence="4" type="ORF">GCM10011487_05980</name>
</gene>
<organism evidence="4 5">
    <name type="scientific">Steroidobacter agaridevorans</name>
    <dbReference type="NCBI Taxonomy" id="2695856"/>
    <lineage>
        <taxon>Bacteria</taxon>
        <taxon>Pseudomonadati</taxon>
        <taxon>Pseudomonadota</taxon>
        <taxon>Gammaproteobacteria</taxon>
        <taxon>Steroidobacterales</taxon>
        <taxon>Steroidobacteraceae</taxon>
        <taxon>Steroidobacter</taxon>
    </lineage>
</organism>
<dbReference type="Gene3D" id="3.40.50.2300">
    <property type="match status" value="1"/>
</dbReference>
<dbReference type="EMBL" id="BLJN01000001">
    <property type="protein sequence ID" value="GFE78598.1"/>
    <property type="molecule type" value="Genomic_DNA"/>
</dbReference>
<evidence type="ECO:0000259" key="3">
    <source>
        <dbReference type="PROSITE" id="PS50110"/>
    </source>
</evidence>
<name>A0A829Y6Q2_9GAMM</name>
<dbReference type="PANTHER" id="PTHR44520">
    <property type="entry name" value="RESPONSE REGULATOR RCP1-RELATED"/>
    <property type="match status" value="1"/>
</dbReference>
<dbReference type="GO" id="GO:0000160">
    <property type="term" value="P:phosphorelay signal transduction system"/>
    <property type="evidence" value="ECO:0007669"/>
    <property type="project" value="InterPro"/>
</dbReference>
<dbReference type="SUPFAM" id="SSF52172">
    <property type="entry name" value="CheY-like"/>
    <property type="match status" value="1"/>
</dbReference>
<feature type="region of interest" description="Disordered" evidence="2">
    <location>
        <begin position="147"/>
        <end position="171"/>
    </location>
</feature>
<sequence>MVPSADVLVVNDHLLDAQTTLVAFEQVAPRARVLHVMDGSEALHYLFSTGVFTGRPADMPQLVFLSLEMTSIGGLCVLDLMRAHPLTCKVPVVLASIEGNPSHYRRFNKFDANVYVTLPCDFQRYCAVIEACSQRWLPWALRPCGAESARSPRPSPGSRWRSPLPEAFGHA</sequence>
<comment type="caution">
    <text evidence="1">Lacks conserved residue(s) required for the propagation of feature annotation.</text>
</comment>
<dbReference type="InterPro" id="IPR052893">
    <property type="entry name" value="TCS_response_regulator"/>
</dbReference>
<comment type="caution">
    <text evidence="4">The sequence shown here is derived from an EMBL/GenBank/DDBJ whole genome shotgun (WGS) entry which is preliminary data.</text>
</comment>
<dbReference type="AlphaFoldDB" id="A0A829Y6Q2"/>
<evidence type="ECO:0000256" key="1">
    <source>
        <dbReference type="PROSITE-ProRule" id="PRU00169"/>
    </source>
</evidence>
<dbReference type="InterPro" id="IPR011006">
    <property type="entry name" value="CheY-like_superfamily"/>
</dbReference>
<proteinExistence type="predicted"/>
<dbReference type="PROSITE" id="PS50110">
    <property type="entry name" value="RESPONSE_REGULATORY"/>
    <property type="match status" value="1"/>
</dbReference>